<gene>
    <name evidence="1" type="ORF">BSZ37_16895</name>
</gene>
<organism evidence="1 2">
    <name type="scientific">Rubrivirga marina</name>
    <dbReference type="NCBI Taxonomy" id="1196024"/>
    <lineage>
        <taxon>Bacteria</taxon>
        <taxon>Pseudomonadati</taxon>
        <taxon>Rhodothermota</taxon>
        <taxon>Rhodothermia</taxon>
        <taxon>Rhodothermales</taxon>
        <taxon>Rubricoccaceae</taxon>
        <taxon>Rubrivirga</taxon>
    </lineage>
</organism>
<dbReference type="EMBL" id="MQWD01000001">
    <property type="protein sequence ID" value="PAP77998.1"/>
    <property type="molecule type" value="Genomic_DNA"/>
</dbReference>
<protein>
    <submittedName>
        <fullName evidence="1">Uncharacterized protein</fullName>
    </submittedName>
</protein>
<keyword evidence="2" id="KW-1185">Reference proteome</keyword>
<evidence type="ECO:0000313" key="2">
    <source>
        <dbReference type="Proteomes" id="UP000216339"/>
    </source>
</evidence>
<dbReference type="AlphaFoldDB" id="A0A271J3Z1"/>
<reference evidence="1 2" key="1">
    <citation type="submission" date="2016-11" db="EMBL/GenBank/DDBJ databases">
        <title>Study of marine rhodopsin-containing bacteria.</title>
        <authorList>
            <person name="Yoshizawa S."/>
            <person name="Kumagai Y."/>
            <person name="Kogure K."/>
        </authorList>
    </citation>
    <scope>NUCLEOTIDE SEQUENCE [LARGE SCALE GENOMIC DNA]</scope>
    <source>
        <strain evidence="1 2">SAORIC-28</strain>
    </source>
</reference>
<proteinExistence type="predicted"/>
<comment type="caution">
    <text evidence="1">The sequence shown here is derived from an EMBL/GenBank/DDBJ whole genome shotgun (WGS) entry which is preliminary data.</text>
</comment>
<accession>A0A271J3Z1</accession>
<dbReference type="OrthoDB" id="1533142at2"/>
<name>A0A271J3Z1_9BACT</name>
<evidence type="ECO:0000313" key="1">
    <source>
        <dbReference type="EMBL" id="PAP77998.1"/>
    </source>
</evidence>
<sequence length="139" mass="15105">MSRLLSLLLLSVFVIGCDSNDERPPRDIPPPTEFTLSYSVRPTPELGAPTVDVLRFVGEDGAVGELRNVSLPWQLNVQAPVDVDRVYYLEAELTVGGDVTGMIATLTVDGEPVSQGVVPGEPGGLNRTRTARATWRYRP</sequence>
<dbReference type="RefSeq" id="WP_095511667.1">
    <property type="nucleotide sequence ID" value="NZ_MQWD01000001.1"/>
</dbReference>
<dbReference type="PROSITE" id="PS51257">
    <property type="entry name" value="PROKAR_LIPOPROTEIN"/>
    <property type="match status" value="1"/>
</dbReference>
<dbReference type="Proteomes" id="UP000216339">
    <property type="component" value="Unassembled WGS sequence"/>
</dbReference>